<dbReference type="PROSITE" id="PS50893">
    <property type="entry name" value="ABC_TRANSPORTER_2"/>
    <property type="match status" value="1"/>
</dbReference>
<proteinExistence type="inferred from homology"/>
<keyword evidence="4 6" id="KW-0067">ATP-binding</keyword>
<dbReference type="CDD" id="cd03293">
    <property type="entry name" value="ABC_NrtD_SsuB_transporters"/>
    <property type="match status" value="1"/>
</dbReference>
<dbReference type="AlphaFoldDB" id="A0A974SJ71"/>
<dbReference type="SUPFAM" id="SSF52540">
    <property type="entry name" value="P-loop containing nucleoside triphosphate hydrolases"/>
    <property type="match status" value="1"/>
</dbReference>
<gene>
    <name evidence="6" type="ORF">EZH22_01835</name>
</gene>
<dbReference type="InterPro" id="IPR003593">
    <property type="entry name" value="AAA+_ATPase"/>
</dbReference>
<dbReference type="Pfam" id="PF00005">
    <property type="entry name" value="ABC_tran"/>
    <property type="match status" value="1"/>
</dbReference>
<comment type="similarity">
    <text evidence="1">Belongs to the ABC transporter superfamily.</text>
</comment>
<protein>
    <submittedName>
        <fullName evidence="6">ABC transporter ATP-binding protein</fullName>
    </submittedName>
</protein>
<reference evidence="6 7" key="1">
    <citation type="submission" date="2020-10" db="EMBL/GenBank/DDBJ databases">
        <title>Degradation of 1,4-Dioxane by Xanthobacter sp. YN2, via a Novel Group-2 Soluble Di-Iron Monooxygenase.</title>
        <authorList>
            <person name="Ma F."/>
            <person name="Wang Y."/>
            <person name="Yang J."/>
            <person name="Guo H."/>
            <person name="Su D."/>
            <person name="Yu L."/>
        </authorList>
    </citation>
    <scope>NUCLEOTIDE SEQUENCE [LARGE SCALE GENOMIC DNA]</scope>
    <source>
        <strain evidence="6 7">YN2</strain>
    </source>
</reference>
<dbReference type="RefSeq" id="WP_203194120.1">
    <property type="nucleotide sequence ID" value="NZ_CP063362.1"/>
</dbReference>
<organism evidence="6 7">
    <name type="scientific">Xanthobacter dioxanivorans</name>
    <dbReference type="NCBI Taxonomy" id="2528964"/>
    <lineage>
        <taxon>Bacteria</taxon>
        <taxon>Pseudomonadati</taxon>
        <taxon>Pseudomonadota</taxon>
        <taxon>Alphaproteobacteria</taxon>
        <taxon>Hyphomicrobiales</taxon>
        <taxon>Xanthobacteraceae</taxon>
        <taxon>Xanthobacter</taxon>
    </lineage>
</organism>
<dbReference type="EMBL" id="CP063362">
    <property type="protein sequence ID" value="QRG07207.1"/>
    <property type="molecule type" value="Genomic_DNA"/>
</dbReference>
<dbReference type="InterPro" id="IPR017871">
    <property type="entry name" value="ABC_transporter-like_CS"/>
</dbReference>
<feature type="domain" description="ABC transporter" evidence="5">
    <location>
        <begin position="20"/>
        <end position="251"/>
    </location>
</feature>
<dbReference type="PANTHER" id="PTHR42788:SF13">
    <property type="entry name" value="ALIPHATIC SULFONATES IMPORT ATP-BINDING PROTEIN SSUB"/>
    <property type="match status" value="1"/>
</dbReference>
<keyword evidence="2" id="KW-0813">Transport</keyword>
<evidence type="ECO:0000256" key="2">
    <source>
        <dbReference type="ARBA" id="ARBA00022448"/>
    </source>
</evidence>
<dbReference type="InterPro" id="IPR050166">
    <property type="entry name" value="ABC_transporter_ATP-bind"/>
</dbReference>
<dbReference type="PANTHER" id="PTHR42788">
    <property type="entry name" value="TAURINE IMPORT ATP-BINDING PROTEIN-RELATED"/>
    <property type="match status" value="1"/>
</dbReference>
<accession>A0A974SJ71</accession>
<dbReference type="SMART" id="SM00382">
    <property type="entry name" value="AAA"/>
    <property type="match status" value="1"/>
</dbReference>
<evidence type="ECO:0000256" key="3">
    <source>
        <dbReference type="ARBA" id="ARBA00022741"/>
    </source>
</evidence>
<dbReference type="Gene3D" id="3.40.50.300">
    <property type="entry name" value="P-loop containing nucleotide triphosphate hydrolases"/>
    <property type="match status" value="1"/>
</dbReference>
<dbReference type="GO" id="GO:0005524">
    <property type="term" value="F:ATP binding"/>
    <property type="evidence" value="ECO:0007669"/>
    <property type="project" value="UniProtKB-KW"/>
</dbReference>
<evidence type="ECO:0000259" key="5">
    <source>
        <dbReference type="PROSITE" id="PS50893"/>
    </source>
</evidence>
<sequence length="271" mass="28758">MNAPFHSPSPQPPATAVPALDIRHVSKAFVVDGKAVEVLADISLSVEAGSFVSIVGASGCGKSTLLRLILGLDLDYAGEISLDGRPVEGPGPERSIVFQEHRLLPWLTVEGNVGAALLHSGLDAAARRRSVAEHLELVGLEAFAKAYPAQLSGGMAQRVAIARALANRPRFLLLDEPLGALDALTRLRLQGELKRIVAHEGATAVLVTHDVDEAVFLGHRIVVLHPRPGRIAAVLEVPEEARADRSSPAFVALRDRVLELLGVSLGEGRAR</sequence>
<dbReference type="PROSITE" id="PS00211">
    <property type="entry name" value="ABC_TRANSPORTER_1"/>
    <property type="match status" value="1"/>
</dbReference>
<evidence type="ECO:0000313" key="7">
    <source>
        <dbReference type="Proteomes" id="UP000596427"/>
    </source>
</evidence>
<name>A0A974SJ71_9HYPH</name>
<evidence type="ECO:0000256" key="4">
    <source>
        <dbReference type="ARBA" id="ARBA00022840"/>
    </source>
</evidence>
<evidence type="ECO:0000313" key="6">
    <source>
        <dbReference type="EMBL" id="QRG07207.1"/>
    </source>
</evidence>
<dbReference type="Proteomes" id="UP000596427">
    <property type="component" value="Chromosome"/>
</dbReference>
<dbReference type="GO" id="GO:0016887">
    <property type="term" value="F:ATP hydrolysis activity"/>
    <property type="evidence" value="ECO:0007669"/>
    <property type="project" value="InterPro"/>
</dbReference>
<dbReference type="KEGG" id="xdi:EZH22_01835"/>
<evidence type="ECO:0000256" key="1">
    <source>
        <dbReference type="ARBA" id="ARBA00005417"/>
    </source>
</evidence>
<dbReference type="InterPro" id="IPR027417">
    <property type="entry name" value="P-loop_NTPase"/>
</dbReference>
<keyword evidence="7" id="KW-1185">Reference proteome</keyword>
<dbReference type="InterPro" id="IPR003439">
    <property type="entry name" value="ABC_transporter-like_ATP-bd"/>
</dbReference>
<keyword evidence="3" id="KW-0547">Nucleotide-binding</keyword>